<keyword evidence="2" id="KW-0540">Nuclease</keyword>
<evidence type="ECO:0000313" key="2">
    <source>
        <dbReference type="EMBL" id="MCS0590763.1"/>
    </source>
</evidence>
<feature type="region of interest" description="Disordered" evidence="1">
    <location>
        <begin position="1"/>
        <end position="25"/>
    </location>
</feature>
<dbReference type="RefSeq" id="WP_258846541.1">
    <property type="nucleotide sequence ID" value="NZ_JANUGX010000020.1"/>
</dbReference>
<dbReference type="EMBL" id="JANUGX010000020">
    <property type="protein sequence ID" value="MCS0590763.1"/>
    <property type="molecule type" value="Genomic_DNA"/>
</dbReference>
<gene>
    <name evidence="2" type="ORF">NX782_16355</name>
</gene>
<comment type="caution">
    <text evidence="2">The sequence shown here is derived from an EMBL/GenBank/DDBJ whole genome shotgun (WGS) entry which is preliminary data.</text>
</comment>
<keyword evidence="2" id="KW-0255">Endonuclease</keyword>
<name>A0ABT2A993_9BURK</name>
<dbReference type="InterPro" id="IPR003615">
    <property type="entry name" value="HNH_nuc"/>
</dbReference>
<dbReference type="PANTHER" id="PTHR37827:SF1">
    <property type="entry name" value="HNH DOMAIN-CONTAINING PROTEIN"/>
    <property type="match status" value="1"/>
</dbReference>
<keyword evidence="3" id="KW-1185">Reference proteome</keyword>
<dbReference type="PANTHER" id="PTHR37827">
    <property type="entry name" value="TUDOR DOMAIN-CONTAINING PROTEIN"/>
    <property type="match status" value="1"/>
</dbReference>
<proteinExistence type="predicted"/>
<dbReference type="Proteomes" id="UP001205560">
    <property type="component" value="Unassembled WGS sequence"/>
</dbReference>
<accession>A0ABT2A993</accession>
<protein>
    <submittedName>
        <fullName evidence="2">HNH endonuclease</fullName>
    </submittedName>
</protein>
<dbReference type="GO" id="GO:0004519">
    <property type="term" value="F:endonuclease activity"/>
    <property type="evidence" value="ECO:0007669"/>
    <property type="project" value="UniProtKB-KW"/>
</dbReference>
<keyword evidence="2" id="KW-0378">Hydrolase</keyword>
<sequence>MARRSRIPDFPELPPAPAADSPCPLCGRPLGSENVDRHHLVPKSLKGREQFPIHKVCHRKIHATFSEKELLRGYHTWEALQGHEDIRSFIEWVAKKPPGFYTFTSNKKKGR</sequence>
<reference evidence="2 3" key="1">
    <citation type="submission" date="2022-08" db="EMBL/GenBank/DDBJ databases">
        <title>Reclassification of Massilia species as members of the genera Telluria, Duganella, Pseudoduganella, Mokoshia gen. nov. and Zemynaea gen. nov. using orthogonal and non-orthogonal genome-based approaches.</title>
        <authorList>
            <person name="Bowman J.P."/>
        </authorList>
    </citation>
    <scope>NUCLEOTIDE SEQUENCE [LARGE SCALE GENOMIC DNA]</scope>
    <source>
        <strain evidence="2 3">LMG 28164</strain>
    </source>
</reference>
<organism evidence="2 3">
    <name type="scientific">Massilia norwichensis</name>
    <dbReference type="NCBI Taxonomy" id="1442366"/>
    <lineage>
        <taxon>Bacteria</taxon>
        <taxon>Pseudomonadati</taxon>
        <taxon>Pseudomonadota</taxon>
        <taxon>Betaproteobacteria</taxon>
        <taxon>Burkholderiales</taxon>
        <taxon>Oxalobacteraceae</taxon>
        <taxon>Telluria group</taxon>
        <taxon>Massilia</taxon>
    </lineage>
</organism>
<evidence type="ECO:0000313" key="3">
    <source>
        <dbReference type="Proteomes" id="UP001205560"/>
    </source>
</evidence>
<dbReference type="CDD" id="cd00085">
    <property type="entry name" value="HNHc"/>
    <property type="match status" value="1"/>
</dbReference>
<evidence type="ECO:0000256" key="1">
    <source>
        <dbReference type="SAM" id="MobiDB-lite"/>
    </source>
</evidence>